<protein>
    <submittedName>
        <fullName evidence="3">Capsular polysaccharide synthesis enzyme CapF</fullName>
    </submittedName>
</protein>
<name>A0A2Z6B237_9BACT</name>
<feature type="domain" description="Capsular polysaccharide assembling protein CapF C-terminal" evidence="2">
    <location>
        <begin position="257"/>
        <end position="367"/>
    </location>
</feature>
<sequence length="373" mass="41707">MIIGITGADGLLGYHIRAFLHARQGQYDIRLATRETFSDDALLNRFVDGLGAIIHCAGMNRGDEAEVERVNGWLAEALIDSLRRTHSKAAIVYANSTHVTRDTGYGRGKRLAGEKFENWGRTTGVPVNNVILPHIFGEFGKPFYNSVVSTFCHQLANGEAPRIDVDGDLELVHAQDVARLFVDWIESPACTGGEVQSNRMSGRPLKVSELLDRLNALLARYGENVFPDLSDTLDLRLFNTLRSYLFPSHYPVALQLHSDERGDLFEAVKADQGGQTFMSSTHPGITRGNHFHLRKVERFLVIGGEAEIKLRKLFTNEVITFRVRGGQPAYVDMPTFYTHDITNAGTGKLHTLFWSNEIFDPKDPDTYAEMVEI</sequence>
<dbReference type="Proteomes" id="UP000269883">
    <property type="component" value="Chromosome"/>
</dbReference>
<dbReference type="InterPro" id="IPR011051">
    <property type="entry name" value="RmlC_Cupin_sf"/>
</dbReference>
<dbReference type="InterPro" id="IPR014710">
    <property type="entry name" value="RmlC-like_jellyroll"/>
</dbReference>
<gene>
    <name evidence="3" type="ORF">DFE_2838</name>
</gene>
<proteinExistence type="predicted"/>
<dbReference type="SUPFAM" id="SSF51182">
    <property type="entry name" value="RmlC-like cupins"/>
    <property type="match status" value="1"/>
</dbReference>
<dbReference type="SUPFAM" id="SSF51735">
    <property type="entry name" value="NAD(P)-binding Rossmann-fold domains"/>
    <property type="match status" value="1"/>
</dbReference>
<dbReference type="Gene3D" id="3.40.50.720">
    <property type="entry name" value="NAD(P)-binding Rossmann-like Domain"/>
    <property type="match status" value="1"/>
</dbReference>
<dbReference type="InterPro" id="IPR036291">
    <property type="entry name" value="NAD(P)-bd_dom_sf"/>
</dbReference>
<dbReference type="RefSeq" id="WP_126380598.1">
    <property type="nucleotide sequence ID" value="NZ_AP017378.1"/>
</dbReference>
<organism evidence="3 4">
    <name type="scientific">Desulfovibrio ferrophilus</name>
    <dbReference type="NCBI Taxonomy" id="241368"/>
    <lineage>
        <taxon>Bacteria</taxon>
        <taxon>Pseudomonadati</taxon>
        <taxon>Thermodesulfobacteriota</taxon>
        <taxon>Desulfovibrionia</taxon>
        <taxon>Desulfovibrionales</taxon>
        <taxon>Desulfovibrionaceae</taxon>
        <taxon>Desulfovibrio</taxon>
    </lineage>
</organism>
<feature type="domain" description="NAD-dependent epimerase/dehydratase" evidence="1">
    <location>
        <begin position="5"/>
        <end position="187"/>
    </location>
</feature>
<dbReference type="InterPro" id="IPR029303">
    <property type="entry name" value="CapF_C"/>
</dbReference>
<dbReference type="CDD" id="cd07007">
    <property type="entry name" value="cupin_CapF-like_C"/>
    <property type="match status" value="1"/>
</dbReference>
<evidence type="ECO:0000313" key="3">
    <source>
        <dbReference type="EMBL" id="BBD09564.1"/>
    </source>
</evidence>
<reference evidence="3 4" key="1">
    <citation type="journal article" date="2018" name="Sci. Adv.">
        <title>Multi-heme cytochromes provide a pathway for survival in energy-limited environments.</title>
        <authorList>
            <person name="Deng X."/>
            <person name="Dohmae N."/>
            <person name="Nealson K.H."/>
            <person name="Hashimoto K."/>
            <person name="Okamoto A."/>
        </authorList>
    </citation>
    <scope>NUCLEOTIDE SEQUENCE [LARGE SCALE GENOMIC DNA]</scope>
    <source>
        <strain evidence="3 4">IS5</strain>
    </source>
</reference>
<dbReference type="EMBL" id="AP017378">
    <property type="protein sequence ID" value="BBD09564.1"/>
    <property type="molecule type" value="Genomic_DNA"/>
</dbReference>
<dbReference type="Gene3D" id="2.60.120.10">
    <property type="entry name" value="Jelly Rolls"/>
    <property type="match status" value="1"/>
</dbReference>
<dbReference type="AlphaFoldDB" id="A0A2Z6B237"/>
<evidence type="ECO:0000313" key="4">
    <source>
        <dbReference type="Proteomes" id="UP000269883"/>
    </source>
</evidence>
<dbReference type="InterPro" id="IPR001509">
    <property type="entry name" value="Epimerase_deHydtase"/>
</dbReference>
<accession>A0A2Z6B237</accession>
<dbReference type="KEGG" id="dfl:DFE_2838"/>
<keyword evidence="4" id="KW-1185">Reference proteome</keyword>
<dbReference type="Pfam" id="PF01370">
    <property type="entry name" value="Epimerase"/>
    <property type="match status" value="1"/>
</dbReference>
<evidence type="ECO:0000259" key="1">
    <source>
        <dbReference type="Pfam" id="PF01370"/>
    </source>
</evidence>
<dbReference type="Pfam" id="PF14667">
    <property type="entry name" value="Polysacc_synt_C"/>
    <property type="match status" value="1"/>
</dbReference>
<dbReference type="OrthoDB" id="9801785at2"/>
<evidence type="ECO:0000259" key="2">
    <source>
        <dbReference type="Pfam" id="PF14667"/>
    </source>
</evidence>